<feature type="transmembrane region" description="Helical" evidence="7">
    <location>
        <begin position="133"/>
        <end position="150"/>
    </location>
</feature>
<dbReference type="GO" id="GO:0055085">
    <property type="term" value="P:transmembrane transport"/>
    <property type="evidence" value="ECO:0007669"/>
    <property type="project" value="InterPro"/>
</dbReference>
<accession>A0A6L8W598</accession>
<dbReference type="PANTHER" id="PTHR30151:SF0">
    <property type="entry name" value="ABC TRANSPORTER PERMEASE PROTEIN MJ0413-RELATED"/>
    <property type="match status" value="1"/>
</dbReference>
<keyword evidence="3" id="KW-1003">Cell membrane</keyword>
<dbReference type="InterPro" id="IPR000515">
    <property type="entry name" value="MetI-like"/>
</dbReference>
<dbReference type="PANTHER" id="PTHR30151">
    <property type="entry name" value="ALKANE SULFONATE ABC TRANSPORTER-RELATED, MEMBRANE SUBUNIT"/>
    <property type="match status" value="1"/>
</dbReference>
<feature type="transmembrane region" description="Helical" evidence="7">
    <location>
        <begin position="220"/>
        <end position="242"/>
    </location>
</feature>
<evidence type="ECO:0000256" key="6">
    <source>
        <dbReference type="ARBA" id="ARBA00023136"/>
    </source>
</evidence>
<dbReference type="RefSeq" id="WP_161314089.1">
    <property type="nucleotide sequence ID" value="NZ_WTUW01000001.1"/>
</dbReference>
<comment type="similarity">
    <text evidence="7">Belongs to the binding-protein-dependent transport system permease family.</text>
</comment>
<dbReference type="EMBL" id="WTUW01000001">
    <property type="protein sequence ID" value="MZR29634.1"/>
    <property type="molecule type" value="Genomic_DNA"/>
</dbReference>
<evidence type="ECO:0000256" key="7">
    <source>
        <dbReference type="RuleBase" id="RU363032"/>
    </source>
</evidence>
<comment type="caution">
    <text evidence="9">The sequence shown here is derived from an EMBL/GenBank/DDBJ whole genome shotgun (WGS) entry which is preliminary data.</text>
</comment>
<feature type="transmembrane region" description="Helical" evidence="7">
    <location>
        <begin position="254"/>
        <end position="272"/>
    </location>
</feature>
<dbReference type="GO" id="GO:0005886">
    <property type="term" value="C:plasma membrane"/>
    <property type="evidence" value="ECO:0007669"/>
    <property type="project" value="UniProtKB-SubCell"/>
</dbReference>
<feature type="transmembrane region" description="Helical" evidence="7">
    <location>
        <begin position="156"/>
        <end position="174"/>
    </location>
</feature>
<evidence type="ECO:0000259" key="8">
    <source>
        <dbReference type="PROSITE" id="PS50928"/>
    </source>
</evidence>
<feature type="transmembrane region" description="Helical" evidence="7">
    <location>
        <begin position="99"/>
        <end position="121"/>
    </location>
</feature>
<keyword evidence="6 7" id="KW-0472">Membrane</keyword>
<evidence type="ECO:0000256" key="3">
    <source>
        <dbReference type="ARBA" id="ARBA00022475"/>
    </source>
</evidence>
<evidence type="ECO:0000256" key="1">
    <source>
        <dbReference type="ARBA" id="ARBA00004651"/>
    </source>
</evidence>
<dbReference type="SUPFAM" id="SSF161098">
    <property type="entry name" value="MetI-like"/>
    <property type="match status" value="1"/>
</dbReference>
<evidence type="ECO:0000256" key="4">
    <source>
        <dbReference type="ARBA" id="ARBA00022692"/>
    </source>
</evidence>
<dbReference type="Gene3D" id="1.10.3720.10">
    <property type="entry name" value="MetI-like"/>
    <property type="match status" value="1"/>
</dbReference>
<evidence type="ECO:0000313" key="10">
    <source>
        <dbReference type="Proteomes" id="UP000476030"/>
    </source>
</evidence>
<dbReference type="Pfam" id="PF00528">
    <property type="entry name" value="BPD_transp_1"/>
    <property type="match status" value="1"/>
</dbReference>
<keyword evidence="10" id="KW-1185">Reference proteome</keyword>
<organism evidence="9 10">
    <name type="scientific">Sneathiella litorea</name>
    <dbReference type="NCBI Taxonomy" id="2606216"/>
    <lineage>
        <taxon>Bacteria</taxon>
        <taxon>Pseudomonadati</taxon>
        <taxon>Pseudomonadota</taxon>
        <taxon>Alphaproteobacteria</taxon>
        <taxon>Sneathiellales</taxon>
        <taxon>Sneathiellaceae</taxon>
        <taxon>Sneathiella</taxon>
    </lineage>
</organism>
<keyword evidence="5 7" id="KW-1133">Transmembrane helix</keyword>
<protein>
    <submittedName>
        <fullName evidence="9">ABC transporter permease subunit</fullName>
    </submittedName>
</protein>
<evidence type="ECO:0000256" key="2">
    <source>
        <dbReference type="ARBA" id="ARBA00022448"/>
    </source>
</evidence>
<sequence length="287" mass="31517">MSVSEDFSREAEPGRGAPRFIPPRQHFFEILGSVSNSQAAVLAVLGVVGWLGAWELVHFFTPEAHQKFVPGPGQVISEIFHLIVEKNFVPDVGKSLYRVYLSFAVACLVAVPLGLFMGAFVKVKALINPTVGGWRYLPAASFVPLLLVYFGPTDLAKLTLLFLGCVFFLIALILDDVLSVPKELIESAQTMGASRGHIICRVIFPAAAPRILDSMRNMIAVSWTYLVIAEIVAATDGIGAVMMRASRFFHVETIMAGILVIGILGVMTDIIFRQASRILFPYTFMRR</sequence>
<proteinExistence type="inferred from homology"/>
<dbReference type="AlphaFoldDB" id="A0A6L8W598"/>
<reference evidence="9 10" key="1">
    <citation type="submission" date="2019-12" db="EMBL/GenBank/DDBJ databases">
        <title>Snethiella sp. nov. sp. isolated from sea sand.</title>
        <authorList>
            <person name="Kim J."/>
            <person name="Jeong S.E."/>
            <person name="Jung H.S."/>
            <person name="Jeon C.O."/>
        </authorList>
    </citation>
    <scope>NUCLEOTIDE SEQUENCE [LARGE SCALE GENOMIC DNA]</scope>
    <source>
        <strain evidence="9 10">DP05</strain>
    </source>
</reference>
<dbReference type="InterPro" id="IPR035906">
    <property type="entry name" value="MetI-like_sf"/>
</dbReference>
<dbReference type="CDD" id="cd06261">
    <property type="entry name" value="TM_PBP2"/>
    <property type="match status" value="1"/>
</dbReference>
<keyword evidence="2 7" id="KW-0813">Transport</keyword>
<feature type="transmembrane region" description="Helical" evidence="7">
    <location>
        <begin position="39"/>
        <end position="60"/>
    </location>
</feature>
<dbReference type="PROSITE" id="PS50928">
    <property type="entry name" value="ABC_TM1"/>
    <property type="match status" value="1"/>
</dbReference>
<dbReference type="Proteomes" id="UP000476030">
    <property type="component" value="Unassembled WGS sequence"/>
</dbReference>
<evidence type="ECO:0000256" key="5">
    <source>
        <dbReference type="ARBA" id="ARBA00022989"/>
    </source>
</evidence>
<keyword evidence="4 7" id="KW-0812">Transmembrane</keyword>
<comment type="subcellular location">
    <subcellularLocation>
        <location evidence="1 7">Cell membrane</location>
        <topology evidence="1 7">Multi-pass membrane protein</topology>
    </subcellularLocation>
</comment>
<feature type="domain" description="ABC transmembrane type-1" evidence="8">
    <location>
        <begin position="92"/>
        <end position="272"/>
    </location>
</feature>
<name>A0A6L8W598_9PROT</name>
<gene>
    <name evidence="9" type="ORF">GQE98_03200</name>
</gene>
<evidence type="ECO:0000313" key="9">
    <source>
        <dbReference type="EMBL" id="MZR29634.1"/>
    </source>
</evidence>